<sequence>MMDKMILGRYIPGDSWFHAIDPRAKITAVMFFIVIVFLANNWLTYLLMFAYVLYLVFSSKVPFFVFS</sequence>
<evidence type="ECO:0000256" key="5">
    <source>
        <dbReference type="ARBA" id="ARBA00023136"/>
    </source>
</evidence>
<comment type="subcellular location">
    <subcellularLocation>
        <location evidence="1">Membrane</location>
        <topology evidence="1">Multi-pass membrane protein</topology>
    </subcellularLocation>
</comment>
<dbReference type="Pfam" id="PF02361">
    <property type="entry name" value="CbiQ"/>
    <property type="match status" value="1"/>
</dbReference>
<keyword evidence="8" id="KW-1185">Reference proteome</keyword>
<organism evidence="7 8">
    <name type="scientific">Listeria floridensis FSL S10-1187</name>
    <dbReference type="NCBI Taxonomy" id="1265817"/>
    <lineage>
        <taxon>Bacteria</taxon>
        <taxon>Bacillati</taxon>
        <taxon>Bacillota</taxon>
        <taxon>Bacilli</taxon>
        <taxon>Bacillales</taxon>
        <taxon>Listeriaceae</taxon>
        <taxon>Listeria</taxon>
    </lineage>
</organism>
<evidence type="ECO:0000313" key="7">
    <source>
        <dbReference type="EMBL" id="EUJ33877.1"/>
    </source>
</evidence>
<keyword evidence="3 6" id="KW-0812">Transmembrane</keyword>
<evidence type="ECO:0000256" key="6">
    <source>
        <dbReference type="SAM" id="Phobius"/>
    </source>
</evidence>
<evidence type="ECO:0000256" key="2">
    <source>
        <dbReference type="ARBA" id="ARBA00022475"/>
    </source>
</evidence>
<name>A0ABN0RIR0_9LIST</name>
<evidence type="ECO:0000256" key="1">
    <source>
        <dbReference type="ARBA" id="ARBA00004141"/>
    </source>
</evidence>
<proteinExistence type="predicted"/>
<dbReference type="InterPro" id="IPR051611">
    <property type="entry name" value="ECF_transporter_component"/>
</dbReference>
<protein>
    <submittedName>
        <fullName evidence="7">Cobalt ABC transporter permease</fullName>
    </submittedName>
</protein>
<keyword evidence="5 6" id="KW-0472">Membrane</keyword>
<reference evidence="7 8" key="1">
    <citation type="journal article" date="2014" name="Int. J. Syst. Evol. Microbiol.">
        <title>Listeria floridensis sp. nov., Listeria aquatica sp. nov., Listeria cornellensis sp. nov., Listeria riparia sp. nov. and Listeria grandensis sp. nov., from agricultural and natural environments.</title>
        <authorList>
            <person name="den Bakker H.C."/>
            <person name="Warchocki S."/>
            <person name="Wright E.M."/>
            <person name="Allred A.F."/>
            <person name="Ahlstrom C."/>
            <person name="Manuel C.S."/>
            <person name="Stasiewicz M.J."/>
            <person name="Burrell A."/>
            <person name="Roof S."/>
            <person name="Strawn L."/>
            <person name="Fortes E.D."/>
            <person name="Nightingale K.K."/>
            <person name="Kephart D."/>
            <person name="Wiedmann M."/>
        </authorList>
    </citation>
    <scope>NUCLEOTIDE SEQUENCE [LARGE SCALE GENOMIC DNA]</scope>
    <source>
        <strain evidence="7 8">FSL S10-1187</strain>
    </source>
</reference>
<feature type="transmembrane region" description="Helical" evidence="6">
    <location>
        <begin position="29"/>
        <end position="57"/>
    </location>
</feature>
<dbReference type="Proteomes" id="UP000019249">
    <property type="component" value="Unassembled WGS sequence"/>
</dbReference>
<keyword evidence="2" id="KW-1003">Cell membrane</keyword>
<evidence type="ECO:0000313" key="8">
    <source>
        <dbReference type="Proteomes" id="UP000019249"/>
    </source>
</evidence>
<accession>A0ABN0RIR0</accession>
<dbReference type="PANTHER" id="PTHR34857:SF2">
    <property type="entry name" value="SLL0384 PROTEIN"/>
    <property type="match status" value="1"/>
</dbReference>
<keyword evidence="4 6" id="KW-1133">Transmembrane helix</keyword>
<evidence type="ECO:0000256" key="4">
    <source>
        <dbReference type="ARBA" id="ARBA00022989"/>
    </source>
</evidence>
<dbReference type="EMBL" id="AODF01000001">
    <property type="protein sequence ID" value="EUJ33877.1"/>
    <property type="molecule type" value="Genomic_DNA"/>
</dbReference>
<dbReference type="PANTHER" id="PTHR34857">
    <property type="entry name" value="SLL0384 PROTEIN"/>
    <property type="match status" value="1"/>
</dbReference>
<dbReference type="InterPro" id="IPR003339">
    <property type="entry name" value="ABC/ECF_trnsptr_transmembrane"/>
</dbReference>
<gene>
    <name evidence="7" type="ORF">MFLO_01595</name>
</gene>
<comment type="caution">
    <text evidence="7">The sequence shown here is derived from an EMBL/GenBank/DDBJ whole genome shotgun (WGS) entry which is preliminary data.</text>
</comment>
<evidence type="ECO:0000256" key="3">
    <source>
        <dbReference type="ARBA" id="ARBA00022692"/>
    </source>
</evidence>